<dbReference type="Gene3D" id="1.10.510.10">
    <property type="entry name" value="Transferase(Phosphotransferase) domain 1"/>
    <property type="match status" value="1"/>
</dbReference>
<sequence>MEQESPSKKKRLRQIVQVFLKYKVIQNLSKQQDPIAVRKAFEELGPTFIKIGQMLSVRSDLLSDAFINEFKHLQDNVKSDPFPQVQALLEAEWEQPLTAIFTTLHEKPLASASIGQAHRGTLKDGKEVVVKVQHPGIISAIQVDLDLFEKAIPLIRYIPETNVVDLKSVLHEVRRSLDNETNFLQETKNAQEFYHFNHHWQQIEIPKVYPQWCTRKVIVMDYMEGENLNCLLARKNNEQFFPNRTVKEIKKEVGTLLVENFMKQVFEDGFFHADPHPGNLFLQPLDPDQQTAPFHVKKKVGVLGGVDYSLKWQDEETLPPYRLIFLDFGMMGHLDQTLRSRLADALIALYTQDTQQVGRAVLRLCRRERNFDEVDFYQDLQSFVENYYNMPIKDIDLQKVLAEVITICHDNHLQMHRDITLLIKAFGTLEGVIEALDPQLSMMEVTQPFAQKYFLQQLDLEEEMKKSLLASAKSLRALSQLPDRTLAAVNTLATGKHRLNIEIRHQKQLLDRFDQMINRLVIGIILAAVILGSSLLVVASPQQGGFVHQMGIFGYCIAFVAIVIVAGKYFYDRFRKK</sequence>
<comment type="similarity">
    <text evidence="1">Belongs to the protein kinase superfamily. ADCK protein kinase family.</text>
</comment>
<dbReference type="PANTHER" id="PTHR10566:SF113">
    <property type="entry name" value="PROTEIN ACTIVITY OF BC1 COMPLEX KINASE 7, CHLOROPLASTIC"/>
    <property type="match status" value="1"/>
</dbReference>
<feature type="domain" description="ABC1 atypical kinase-like" evidence="3">
    <location>
        <begin position="73"/>
        <end position="358"/>
    </location>
</feature>
<keyword evidence="2" id="KW-1133">Transmembrane helix</keyword>
<dbReference type="InterPro" id="IPR004147">
    <property type="entry name" value="ABC1_dom"/>
</dbReference>
<dbReference type="RefSeq" id="WP_060813110.1">
    <property type="nucleotide sequence ID" value="NZ_JBHULA010000042.1"/>
</dbReference>
<organism evidence="4 5">
    <name type="scientific">Enterococcus gallinarum</name>
    <dbReference type="NCBI Taxonomy" id="1353"/>
    <lineage>
        <taxon>Bacteria</taxon>
        <taxon>Bacillati</taxon>
        <taxon>Bacillota</taxon>
        <taxon>Bacilli</taxon>
        <taxon>Lactobacillales</taxon>
        <taxon>Enterococcaceae</taxon>
        <taxon>Enterococcus</taxon>
    </lineage>
</organism>
<evidence type="ECO:0000256" key="2">
    <source>
        <dbReference type="SAM" id="Phobius"/>
    </source>
</evidence>
<dbReference type="SUPFAM" id="SSF56112">
    <property type="entry name" value="Protein kinase-like (PK-like)"/>
    <property type="match status" value="1"/>
</dbReference>
<evidence type="ECO:0000313" key="5">
    <source>
        <dbReference type="Proteomes" id="UP000254807"/>
    </source>
</evidence>
<keyword evidence="2" id="KW-0812">Transmembrane</keyword>
<dbReference type="InterPro" id="IPR050154">
    <property type="entry name" value="UbiB_kinase"/>
</dbReference>
<name>A0A376H4H5_ENTGA</name>
<dbReference type="InterPro" id="IPR011009">
    <property type="entry name" value="Kinase-like_dom_sf"/>
</dbReference>
<dbReference type="Proteomes" id="UP000254807">
    <property type="component" value="Unassembled WGS sequence"/>
</dbReference>
<dbReference type="OrthoDB" id="9795390at2"/>
<feature type="transmembrane region" description="Helical" evidence="2">
    <location>
        <begin position="520"/>
        <end position="540"/>
    </location>
</feature>
<reference evidence="4 5" key="1">
    <citation type="submission" date="2018-06" db="EMBL/GenBank/DDBJ databases">
        <authorList>
            <consortium name="Pathogen Informatics"/>
            <person name="Doyle S."/>
        </authorList>
    </citation>
    <scope>NUCLEOTIDE SEQUENCE [LARGE SCALE GENOMIC DNA]</scope>
    <source>
        <strain evidence="4 5">NCTC12360</strain>
    </source>
</reference>
<feature type="transmembrane region" description="Helical" evidence="2">
    <location>
        <begin position="552"/>
        <end position="571"/>
    </location>
</feature>
<proteinExistence type="inferred from homology"/>
<keyword evidence="4" id="KW-0830">Ubiquinone</keyword>
<evidence type="ECO:0000259" key="3">
    <source>
        <dbReference type="Pfam" id="PF03109"/>
    </source>
</evidence>
<dbReference type="EMBL" id="UFYW01000001">
    <property type="protein sequence ID" value="STD84074.1"/>
    <property type="molecule type" value="Genomic_DNA"/>
</dbReference>
<keyword evidence="2" id="KW-0472">Membrane</keyword>
<keyword evidence="5" id="KW-1185">Reference proteome</keyword>
<evidence type="ECO:0000256" key="1">
    <source>
        <dbReference type="ARBA" id="ARBA00009670"/>
    </source>
</evidence>
<evidence type="ECO:0000313" key="4">
    <source>
        <dbReference type="EMBL" id="STD84074.1"/>
    </source>
</evidence>
<protein>
    <submittedName>
        <fullName evidence="4">Ubiquinone biosynthesis protein UbiB</fullName>
    </submittedName>
</protein>
<dbReference type="Pfam" id="PF03109">
    <property type="entry name" value="ABC1"/>
    <property type="match status" value="1"/>
</dbReference>
<gene>
    <name evidence="4" type="primary">ubiB</name>
    <name evidence="4" type="ORF">NCTC12360_02597</name>
</gene>
<accession>A0A376H4H5</accession>
<dbReference type="AlphaFoldDB" id="A0A376H4H5"/>
<dbReference type="CDD" id="cd05121">
    <property type="entry name" value="ABC1_ADCK3-like"/>
    <property type="match status" value="1"/>
</dbReference>
<dbReference type="PANTHER" id="PTHR10566">
    <property type="entry name" value="CHAPERONE-ACTIVITY OF BC1 COMPLEX CABC1 -RELATED"/>
    <property type="match status" value="1"/>
</dbReference>